<comment type="caution">
    <text evidence="2">The sequence shown here is derived from an EMBL/GenBank/DDBJ whole genome shotgun (WGS) entry which is preliminary data.</text>
</comment>
<proteinExistence type="predicted"/>
<evidence type="ECO:0000256" key="1">
    <source>
        <dbReference type="SAM" id="MobiDB-lite"/>
    </source>
</evidence>
<dbReference type="SUPFAM" id="SSF52540">
    <property type="entry name" value="P-loop containing nucleoside triphosphate hydrolases"/>
    <property type="match status" value="1"/>
</dbReference>
<dbReference type="Gene3D" id="3.40.50.300">
    <property type="entry name" value="P-loop containing nucleotide triphosphate hydrolases"/>
    <property type="match status" value="1"/>
</dbReference>
<evidence type="ECO:0000313" key="2">
    <source>
        <dbReference type="EMBL" id="GAA0743611.1"/>
    </source>
</evidence>
<dbReference type="Proteomes" id="UP001500279">
    <property type="component" value="Unassembled WGS sequence"/>
</dbReference>
<protein>
    <recommendedName>
        <fullName evidence="4">Helicase</fullName>
    </recommendedName>
</protein>
<dbReference type="EMBL" id="BAAAEW010000004">
    <property type="protein sequence ID" value="GAA0743611.1"/>
    <property type="molecule type" value="Genomic_DNA"/>
</dbReference>
<name>A0ABP3UWD1_9BURK</name>
<feature type="compositionally biased region" description="Low complexity" evidence="1">
    <location>
        <begin position="10"/>
        <end position="19"/>
    </location>
</feature>
<keyword evidence="3" id="KW-1185">Reference proteome</keyword>
<evidence type="ECO:0008006" key="4">
    <source>
        <dbReference type="Google" id="ProtNLM"/>
    </source>
</evidence>
<reference evidence="3" key="1">
    <citation type="journal article" date="2019" name="Int. J. Syst. Evol. Microbiol.">
        <title>The Global Catalogue of Microorganisms (GCM) 10K type strain sequencing project: providing services to taxonomists for standard genome sequencing and annotation.</title>
        <authorList>
            <consortium name="The Broad Institute Genomics Platform"/>
            <consortium name="The Broad Institute Genome Sequencing Center for Infectious Disease"/>
            <person name="Wu L."/>
            <person name="Ma J."/>
        </authorList>
    </citation>
    <scope>NUCLEOTIDE SEQUENCE [LARGE SCALE GENOMIC DNA]</scope>
    <source>
        <strain evidence="3">JCM 15503</strain>
    </source>
</reference>
<sequence>MATSAKRRAASAPADPAADLIVDTLPPAAKTARTRKPPKAVAEVAAPVVEAAEAPAPAPRKRSRAKPAEPVATPVAEVVEVVETAATAPAPRARAKKPAAKTARPAKLAPVVEEVAVEAELVVAPPVELEPAPAVQPEVPPPVAEEVAPVEAPSAPVAPPLPPLPPRPAHSQLTLQDDGLRCTLRWQSGSRCPNSLLDAVAPLQQAGGVLALNSTDALAALVAEAMHAGHKLVVEDAVWQHLAAQGDLHGRIDHLEAQYPQGLDDVSLPEAPQALTPRPAQLEGAFFLACVGTCLVADDAELEPAREAALAWQLVRRHFGADTVTVLAPAERLAEWQALLSAPRLAASRQAPQGGQENSGTALRFLESPAADEAAPRLLAWNDELDLAALQAGSVLIVDQRDGLRTPLPVLADQPTWCWVLCPADLLQADRAGAEAWLRRIDRRRSGALADWLDGEGDAVLAPLLLQRRFADVAAQWPAWAPQTLACPLPASQRETHDKAQAAALQLLSRWQRSAFLSDSDQLALQRQLQAQQQACREAGEAALPALLQQAMADGVRRVVVFAEDAEALPELAQRLVDAGLPAFALAGAMNEREALLRQFRDAPEAQVLLVADGVPADEPRIAVQPQRPLVILLDRPWDDAVRERRLQRVRALRTQRSLPVWQLLPADSLASRREAQADKAASAEPVTGLRRGAALQAWLAELLACLAPAATPPEAEAHSG</sequence>
<gene>
    <name evidence="2" type="ORF">GCM10009107_08320</name>
</gene>
<feature type="region of interest" description="Disordered" evidence="1">
    <location>
        <begin position="1"/>
        <end position="20"/>
    </location>
</feature>
<dbReference type="InterPro" id="IPR027417">
    <property type="entry name" value="P-loop_NTPase"/>
</dbReference>
<organism evidence="2 3">
    <name type="scientific">Ideonella azotifigens</name>
    <dbReference type="NCBI Taxonomy" id="513160"/>
    <lineage>
        <taxon>Bacteria</taxon>
        <taxon>Pseudomonadati</taxon>
        <taxon>Pseudomonadota</taxon>
        <taxon>Betaproteobacteria</taxon>
        <taxon>Burkholderiales</taxon>
        <taxon>Sphaerotilaceae</taxon>
        <taxon>Ideonella</taxon>
    </lineage>
</organism>
<dbReference type="RefSeq" id="WP_231010520.1">
    <property type="nucleotide sequence ID" value="NZ_BAAAEW010000004.1"/>
</dbReference>
<accession>A0ABP3UWD1</accession>
<feature type="region of interest" description="Disordered" evidence="1">
    <location>
        <begin position="47"/>
        <end position="74"/>
    </location>
</feature>
<evidence type="ECO:0000313" key="3">
    <source>
        <dbReference type="Proteomes" id="UP001500279"/>
    </source>
</evidence>